<evidence type="ECO:0000313" key="4">
    <source>
        <dbReference type="EMBL" id="PWZ01134.1"/>
    </source>
</evidence>
<feature type="region of interest" description="Disordered" evidence="1">
    <location>
        <begin position="461"/>
        <end position="498"/>
    </location>
</feature>
<feature type="domain" description="DNA/RNA-binding" evidence="2">
    <location>
        <begin position="286"/>
        <end position="449"/>
    </location>
</feature>
<dbReference type="InParanoid" id="A0A317XRZ9"/>
<evidence type="ECO:0000256" key="1">
    <source>
        <dbReference type="SAM" id="MobiDB-lite"/>
    </source>
</evidence>
<feature type="region of interest" description="Disordered" evidence="1">
    <location>
        <begin position="822"/>
        <end position="851"/>
    </location>
</feature>
<dbReference type="PANTHER" id="PTHR15696:SF36">
    <property type="entry name" value="NONSENSE-MEDIATED MRNA DECAY FACTOR"/>
    <property type="match status" value="1"/>
</dbReference>
<feature type="region of interest" description="Disordered" evidence="1">
    <location>
        <begin position="765"/>
        <end position="806"/>
    </location>
</feature>
<dbReference type="Pfam" id="PF10374">
    <property type="entry name" value="EST1"/>
    <property type="match status" value="1"/>
</dbReference>
<feature type="compositionally biased region" description="Low complexity" evidence="1">
    <location>
        <begin position="1099"/>
        <end position="1113"/>
    </location>
</feature>
<proteinExistence type="predicted"/>
<keyword evidence="5" id="KW-1185">Reference proteome</keyword>
<dbReference type="InterPro" id="IPR019458">
    <property type="entry name" value="Est1-like_N"/>
</dbReference>
<feature type="compositionally biased region" description="Basic residues" evidence="1">
    <location>
        <begin position="1114"/>
        <end position="1127"/>
    </location>
</feature>
<evidence type="ECO:0008006" key="6">
    <source>
        <dbReference type="Google" id="ProtNLM"/>
    </source>
</evidence>
<organism evidence="4 5">
    <name type="scientific">Testicularia cyperi</name>
    <dbReference type="NCBI Taxonomy" id="1882483"/>
    <lineage>
        <taxon>Eukaryota</taxon>
        <taxon>Fungi</taxon>
        <taxon>Dikarya</taxon>
        <taxon>Basidiomycota</taxon>
        <taxon>Ustilaginomycotina</taxon>
        <taxon>Ustilaginomycetes</taxon>
        <taxon>Ustilaginales</taxon>
        <taxon>Anthracoideaceae</taxon>
        <taxon>Testicularia</taxon>
    </lineage>
</organism>
<dbReference type="AlphaFoldDB" id="A0A317XRZ9"/>
<protein>
    <recommendedName>
        <fullName evidence="6">DNA/RNA-binding domain-containing protein</fullName>
    </recommendedName>
</protein>
<dbReference type="SUPFAM" id="SSF48452">
    <property type="entry name" value="TPR-like"/>
    <property type="match status" value="1"/>
</dbReference>
<feature type="region of interest" description="Disordered" evidence="1">
    <location>
        <begin position="1001"/>
        <end position="1127"/>
    </location>
</feature>
<dbReference type="InterPro" id="IPR011990">
    <property type="entry name" value="TPR-like_helical_dom_sf"/>
</dbReference>
<feature type="compositionally biased region" description="Low complexity" evidence="1">
    <location>
        <begin position="254"/>
        <end position="263"/>
    </location>
</feature>
<feature type="compositionally biased region" description="Polar residues" evidence="1">
    <location>
        <begin position="822"/>
        <end position="836"/>
    </location>
</feature>
<evidence type="ECO:0000313" key="5">
    <source>
        <dbReference type="Proteomes" id="UP000246740"/>
    </source>
</evidence>
<dbReference type="EMBL" id="KZ819191">
    <property type="protein sequence ID" value="PWZ01134.1"/>
    <property type="molecule type" value="Genomic_DNA"/>
</dbReference>
<feature type="compositionally biased region" description="Polar residues" evidence="1">
    <location>
        <begin position="1004"/>
        <end position="1035"/>
    </location>
</feature>
<name>A0A317XRZ9_9BASI</name>
<sequence>MAYSTSQRDARAQTLLQQGHKQKSELERMIKAAFAHPSFSTGPSSSSRPRAHVKDSGHKLLDSELEFARRNLRNTYLNLLFTCTFTREAQSADGLIWTNTSYNIITAYRSYLSAAEKTVDSAVQAPGRRGKLSHDTNRVKNEFRKFLAEDEAFWHDLVARLARLFSLDEARANLESLGINVDSDGDTTVASSLPPDSLASRSVRQANEPDEALSQAALLPAKRAHLIAMLHHFLIFCGDLSRYREIASHEVDGADASAAQSSDSARRSSMRTSKTAARPKYDLSRASAFYEQARLILPDQGNPSNQLAVVSTYNADTFASLYHYYRALCVKTPFTKAKINLEKLFVKPTAHYLDHHRSDDLTWDAEKDAKARDSQLVETLASNVTAAEELATSWTKQVIVLHGLFFQRSHLNHVMYLSKSVLATFSTLVRARALRADQIVRFLVTALSASWTTRLWRSAPGSAISSSHRPASGSSDDRQRPRAIRSERSSRRRAPSPETGRCVEFQVLAHVLGIFQELAEIDTSEVRDAIDANTNGHDAEAAATTANSVRHLTAVVRRTLPALRIMTKWTKTHLEYMQRVEKRASEAVETGGDASARSSMEADPKSDHIADHQSAYADTLSSISRCWSSYVALINNLRFAFPFDTLPNIGKVGSVGAPALCLEEDSDMRGFAPTRKATQSTVPGGTIVTFGMGEVCANVDAVRPSQVHPNEEQLMRIADLLIDAKVIAESDASPIQFDDQQNVFVHTVGRASQSRSAATAAAVALRSETARANPQRPRADAGVQESEPARDDASSEGNSEMTDDPVEMAMRAVDGRRTVDSTELGSVEQSLQSVSVADQAPKANKGGDRDLLIPAQVKARGFAGQPDLTKQLFDAYPVPSSGAAMGSSSSGGTGTVQQSSNAQELYLQMLGQRSVGQGFGGSAAASGSNSGSIGQQESMLLPNGAAISSIWALSPADVGVSTAGAGSQMHVGVSGGFQQHSQVPMGGGHAGQPGIWNDAMRRQSGPNAFSSFSGYGNSPSQQATMGSSAYQQHLTGGQAAFSPPSHMSQYYGSGGSGSSSLNQSPMTPTTRTMGPAFGTTGARNSPFSDPYYPGPVTGASSPAPYNNAASHIGHYQHGHHHHPHHPQ</sequence>
<feature type="region of interest" description="Disordered" evidence="1">
    <location>
        <begin position="254"/>
        <end position="279"/>
    </location>
</feature>
<gene>
    <name evidence="4" type="ORF">BCV70DRAFT_199502</name>
</gene>
<evidence type="ECO:0000259" key="3">
    <source>
        <dbReference type="Pfam" id="PF10374"/>
    </source>
</evidence>
<dbReference type="Proteomes" id="UP000246740">
    <property type="component" value="Unassembled WGS sequence"/>
</dbReference>
<dbReference type="Gene3D" id="1.25.40.10">
    <property type="entry name" value="Tetratricopeptide repeat domain"/>
    <property type="match status" value="1"/>
</dbReference>
<reference evidence="4 5" key="1">
    <citation type="journal article" date="2018" name="Mol. Biol. Evol.">
        <title>Broad Genomic Sampling Reveals a Smut Pathogenic Ancestry of the Fungal Clade Ustilaginomycotina.</title>
        <authorList>
            <person name="Kijpornyongpan T."/>
            <person name="Mondo S.J."/>
            <person name="Barry K."/>
            <person name="Sandor L."/>
            <person name="Lee J."/>
            <person name="Lipzen A."/>
            <person name="Pangilinan J."/>
            <person name="LaButti K."/>
            <person name="Hainaut M."/>
            <person name="Henrissat B."/>
            <person name="Grigoriev I.V."/>
            <person name="Spatafora J.W."/>
            <person name="Aime M.C."/>
        </authorList>
    </citation>
    <scope>NUCLEOTIDE SEQUENCE [LARGE SCALE GENOMIC DNA]</scope>
    <source>
        <strain evidence="4 5">MCA 3645</strain>
    </source>
</reference>
<feature type="region of interest" description="Disordered" evidence="1">
    <location>
        <begin position="1"/>
        <end position="21"/>
    </location>
</feature>
<feature type="domain" description="Telomerase activating protein Est1-like N-terminal" evidence="3">
    <location>
        <begin position="93"/>
        <end position="247"/>
    </location>
</feature>
<feature type="compositionally biased region" description="Basic and acidic residues" evidence="1">
    <location>
        <begin position="475"/>
        <end position="489"/>
    </location>
</feature>
<dbReference type="InterPro" id="IPR045153">
    <property type="entry name" value="Est1/Ebs1-like"/>
</dbReference>
<accession>A0A317XRZ9</accession>
<dbReference type="Pfam" id="PF10373">
    <property type="entry name" value="EST1_DNA_bind"/>
    <property type="match status" value="1"/>
</dbReference>
<dbReference type="InterPro" id="IPR018834">
    <property type="entry name" value="DNA/RNA-bd_Est1-type"/>
</dbReference>
<feature type="compositionally biased region" description="Polar residues" evidence="1">
    <location>
        <begin position="463"/>
        <end position="474"/>
    </location>
</feature>
<feature type="region of interest" description="Disordered" evidence="1">
    <location>
        <begin position="880"/>
        <end position="899"/>
    </location>
</feature>
<dbReference type="STRING" id="1882483.A0A317XRZ9"/>
<evidence type="ECO:0000259" key="2">
    <source>
        <dbReference type="Pfam" id="PF10373"/>
    </source>
</evidence>
<dbReference type="PANTHER" id="PTHR15696">
    <property type="entry name" value="SMG-7 SUPPRESSOR WITH MORPHOLOGICAL EFFECT ON GENITALIA PROTEIN 7"/>
    <property type="match status" value="1"/>
</dbReference>
<dbReference type="OrthoDB" id="69928at2759"/>
<feature type="compositionally biased region" description="Polar residues" evidence="1">
    <location>
        <begin position="1061"/>
        <end position="1072"/>
    </location>
</feature>